<dbReference type="SUPFAM" id="SSF50998">
    <property type="entry name" value="Quinoprotein alcohol dehydrogenase-like"/>
    <property type="match status" value="1"/>
</dbReference>
<dbReference type="PANTHER" id="PTHR34512">
    <property type="entry name" value="CELL SURFACE PROTEIN"/>
    <property type="match status" value="1"/>
</dbReference>
<protein>
    <submittedName>
        <fullName evidence="3">PQQ-binding-like beta-propeller repeat protein</fullName>
    </submittedName>
</protein>
<organism evidence="3 4">
    <name type="scientific">Vicingus serpentipes</name>
    <dbReference type="NCBI Taxonomy" id="1926625"/>
    <lineage>
        <taxon>Bacteria</taxon>
        <taxon>Pseudomonadati</taxon>
        <taxon>Bacteroidota</taxon>
        <taxon>Flavobacteriia</taxon>
        <taxon>Flavobacteriales</taxon>
        <taxon>Vicingaceae</taxon>
        <taxon>Vicingus</taxon>
    </lineage>
</organism>
<dbReference type="InterPro" id="IPR011047">
    <property type="entry name" value="Quinoprotein_ADH-like_sf"/>
</dbReference>
<dbReference type="PANTHER" id="PTHR34512:SF30">
    <property type="entry name" value="OUTER MEMBRANE PROTEIN ASSEMBLY FACTOR BAMB"/>
    <property type="match status" value="1"/>
</dbReference>
<feature type="domain" description="Pyrrolo-quinoline quinone repeat" evidence="2">
    <location>
        <begin position="206"/>
        <end position="275"/>
    </location>
</feature>
<dbReference type="AlphaFoldDB" id="A0A5C6RRE1"/>
<keyword evidence="4" id="KW-1185">Reference proteome</keyword>
<dbReference type="EMBL" id="VOOS01000004">
    <property type="protein sequence ID" value="TXB64559.1"/>
    <property type="molecule type" value="Genomic_DNA"/>
</dbReference>
<accession>A0A5C6RRE1</accession>
<dbReference type="Pfam" id="PF13360">
    <property type="entry name" value="PQQ_2"/>
    <property type="match status" value="3"/>
</dbReference>
<dbReference type="Proteomes" id="UP000321721">
    <property type="component" value="Unassembled WGS sequence"/>
</dbReference>
<feature type="chain" id="PRO_5022928063" evidence="1">
    <location>
        <begin position="19"/>
        <end position="563"/>
    </location>
</feature>
<evidence type="ECO:0000313" key="3">
    <source>
        <dbReference type="EMBL" id="TXB64559.1"/>
    </source>
</evidence>
<dbReference type="OrthoDB" id="725093at2"/>
<evidence type="ECO:0000256" key="1">
    <source>
        <dbReference type="SAM" id="SignalP"/>
    </source>
</evidence>
<comment type="caution">
    <text evidence="3">The sequence shown here is derived from an EMBL/GenBank/DDBJ whole genome shotgun (WGS) entry which is preliminary data.</text>
</comment>
<proteinExistence type="predicted"/>
<gene>
    <name evidence="3" type="ORF">FRY74_08890</name>
</gene>
<dbReference type="RefSeq" id="WP_147100655.1">
    <property type="nucleotide sequence ID" value="NZ_VOOS01000004.1"/>
</dbReference>
<dbReference type="InterPro" id="IPR015943">
    <property type="entry name" value="WD40/YVTN_repeat-like_dom_sf"/>
</dbReference>
<feature type="domain" description="Pyrrolo-quinoline quinone repeat" evidence="2">
    <location>
        <begin position="6"/>
        <end position="198"/>
    </location>
</feature>
<feature type="domain" description="Pyrrolo-quinoline quinone repeat" evidence="2">
    <location>
        <begin position="400"/>
        <end position="526"/>
    </location>
</feature>
<keyword evidence="1" id="KW-0732">Signal</keyword>
<evidence type="ECO:0000259" key="2">
    <source>
        <dbReference type="Pfam" id="PF13360"/>
    </source>
</evidence>
<name>A0A5C6RRE1_9FLAO</name>
<feature type="signal peptide" evidence="1">
    <location>
        <begin position="1"/>
        <end position="18"/>
    </location>
</feature>
<dbReference type="InterPro" id="IPR002372">
    <property type="entry name" value="PQQ_rpt_dom"/>
</dbReference>
<reference evidence="3 4" key="1">
    <citation type="submission" date="2019-08" db="EMBL/GenBank/DDBJ databases">
        <title>Genome of Vicingus serpentipes NCIMB 15042.</title>
        <authorList>
            <person name="Bowman J.P."/>
        </authorList>
    </citation>
    <scope>NUCLEOTIDE SEQUENCE [LARGE SCALE GENOMIC DNA]</scope>
    <source>
        <strain evidence="3 4">NCIMB 15042</strain>
    </source>
</reference>
<sequence>MKKLLLLAGVFMTLSTFAQDDMSIVWESKLDHKIESHGVGTEQRGYSYAASQKEVTVFDNKTGKVLWIKRFKDVAPKLRKVDEIIPLWESDALLLFDKKAGKDQVACVDMKTGNLLWNSERFQLSESFASAFVGSQNETTEFADLFIDIPEENGFIVAMKKEMIFVDAKTGKERWSTEKFKGVVGAYIYKDGFIYGINFVPGGLGALFTGMKNQVVKMDMSNGDVVWEQAYIGRAERKVITKEFLFDLDLKDDMLVLRMNGIQTYDINTGAKLWAAAFDFTADKMVGQPAGTKKFGVYGAVAEPIFHGDDVYVLDMSSKKSQYLKKYDKNTGKLLWTSAEIKAARAIPSMGLAGDKIVLQIGGLVEAQAYIRKKVKQSDGTYTWETETRVWYPEVKPFGLQAFNVADGSLAWDSERFKKGISNSFTVEGNVIISSGKSLYSIKAADGNVNYEIALKDDGIGTGEGLQLYNDKAVVIGKKGIATHNISDGKLVASNKYKTSFLEDYVGDYLIMKTNSADIACFDLKDCSFKQFKAKKGASTTLTTEAEYVYVHENKVVTKLKVK</sequence>
<evidence type="ECO:0000313" key="4">
    <source>
        <dbReference type="Proteomes" id="UP000321721"/>
    </source>
</evidence>
<dbReference type="Gene3D" id="2.130.10.10">
    <property type="entry name" value="YVTN repeat-like/Quinoprotein amine dehydrogenase"/>
    <property type="match status" value="2"/>
</dbReference>